<dbReference type="InterPro" id="IPR023459">
    <property type="entry name" value="Tscrpt_elong_fac_GreA/B_fam"/>
</dbReference>
<evidence type="ECO:0000313" key="12">
    <source>
        <dbReference type="EMBL" id="OGZ45891.1"/>
    </source>
</evidence>
<gene>
    <name evidence="8" type="primary">greA</name>
    <name evidence="12" type="ORF">A2756_02040</name>
</gene>
<keyword evidence="12" id="KW-0648">Protein biosynthesis</keyword>
<dbReference type="PANTHER" id="PTHR30437">
    <property type="entry name" value="TRANSCRIPTION ELONGATION FACTOR GREA"/>
    <property type="match status" value="1"/>
</dbReference>
<dbReference type="InterPro" id="IPR036805">
    <property type="entry name" value="Tscrpt_elong_fac_GreA/B_N_sf"/>
</dbReference>
<accession>A0A1G2G7K5</accession>
<dbReference type="STRING" id="1802115.A2756_02040"/>
<organism evidence="12 13">
    <name type="scientific">Candidatus Ryanbacteria bacterium RIFCSPHIGHO2_01_FULL_48_27</name>
    <dbReference type="NCBI Taxonomy" id="1802115"/>
    <lineage>
        <taxon>Bacteria</taxon>
        <taxon>Candidatus Ryaniibacteriota</taxon>
    </lineage>
</organism>
<dbReference type="PANTHER" id="PTHR30437:SF4">
    <property type="entry name" value="TRANSCRIPTION ELONGATION FACTOR GREA"/>
    <property type="match status" value="1"/>
</dbReference>
<evidence type="ECO:0000256" key="8">
    <source>
        <dbReference type="HAMAP-Rule" id="MF_00105"/>
    </source>
</evidence>
<evidence type="ECO:0000256" key="9">
    <source>
        <dbReference type="RuleBase" id="RU000556"/>
    </source>
</evidence>
<dbReference type="FunFam" id="1.10.287.180:FF:000001">
    <property type="entry name" value="Transcription elongation factor GreA"/>
    <property type="match status" value="1"/>
</dbReference>
<keyword evidence="4 8" id="KW-0238">DNA-binding</keyword>
<evidence type="ECO:0000256" key="3">
    <source>
        <dbReference type="ARBA" id="ARBA00023015"/>
    </source>
</evidence>
<dbReference type="InterPro" id="IPR001437">
    <property type="entry name" value="Tscrpt_elong_fac_GreA/B_C"/>
</dbReference>
<dbReference type="GO" id="GO:0003746">
    <property type="term" value="F:translation elongation factor activity"/>
    <property type="evidence" value="ECO:0007669"/>
    <property type="project" value="UniProtKB-KW"/>
</dbReference>
<evidence type="ECO:0000256" key="4">
    <source>
        <dbReference type="ARBA" id="ARBA00023125"/>
    </source>
</evidence>
<dbReference type="Proteomes" id="UP000177785">
    <property type="component" value="Unassembled WGS sequence"/>
</dbReference>
<feature type="domain" description="Transcription elongation factor GreA/GreB C-terminal" evidence="10">
    <location>
        <begin position="84"/>
        <end position="157"/>
    </location>
</feature>
<dbReference type="GO" id="GO:0070063">
    <property type="term" value="F:RNA polymerase binding"/>
    <property type="evidence" value="ECO:0007669"/>
    <property type="project" value="InterPro"/>
</dbReference>
<dbReference type="GO" id="GO:0032784">
    <property type="term" value="P:regulation of DNA-templated transcription elongation"/>
    <property type="evidence" value="ECO:0007669"/>
    <property type="project" value="UniProtKB-UniRule"/>
</dbReference>
<keyword evidence="12" id="KW-0251">Elongation factor</keyword>
<dbReference type="Gene3D" id="1.10.287.180">
    <property type="entry name" value="Transcription elongation factor, GreA/GreB, N-terminal domain"/>
    <property type="match status" value="1"/>
</dbReference>
<dbReference type="EMBL" id="MHNL01000005">
    <property type="protein sequence ID" value="OGZ45891.1"/>
    <property type="molecule type" value="Genomic_DNA"/>
</dbReference>
<dbReference type="InterPro" id="IPR022691">
    <property type="entry name" value="Tscrpt_elong_fac_GreA/B_N"/>
</dbReference>
<dbReference type="InterPro" id="IPR006359">
    <property type="entry name" value="Tscrpt_elong_fac_GreA"/>
</dbReference>
<dbReference type="PIRSF" id="PIRSF006092">
    <property type="entry name" value="GreA_GreB"/>
    <property type="match status" value="1"/>
</dbReference>
<evidence type="ECO:0000256" key="2">
    <source>
        <dbReference type="ARBA" id="ARBA00013729"/>
    </source>
</evidence>
<dbReference type="InterPro" id="IPR028624">
    <property type="entry name" value="Tscrpt_elong_fac_GreA/B"/>
</dbReference>
<evidence type="ECO:0000256" key="5">
    <source>
        <dbReference type="ARBA" id="ARBA00023163"/>
    </source>
</evidence>
<name>A0A1G2G7K5_9BACT</name>
<evidence type="ECO:0000256" key="6">
    <source>
        <dbReference type="ARBA" id="ARBA00024916"/>
    </source>
</evidence>
<dbReference type="GO" id="GO:0006354">
    <property type="term" value="P:DNA-templated transcription elongation"/>
    <property type="evidence" value="ECO:0007669"/>
    <property type="project" value="TreeGrafter"/>
</dbReference>
<evidence type="ECO:0000313" key="13">
    <source>
        <dbReference type="Proteomes" id="UP000177785"/>
    </source>
</evidence>
<dbReference type="NCBIfam" id="TIGR01462">
    <property type="entry name" value="greA"/>
    <property type="match status" value="1"/>
</dbReference>
<dbReference type="SUPFAM" id="SSF54534">
    <property type="entry name" value="FKBP-like"/>
    <property type="match status" value="1"/>
</dbReference>
<evidence type="ECO:0000259" key="11">
    <source>
        <dbReference type="Pfam" id="PF03449"/>
    </source>
</evidence>
<protein>
    <recommendedName>
        <fullName evidence="2 8">Transcription elongation factor GreA</fullName>
    </recommendedName>
    <alternativeName>
        <fullName evidence="7 8">Transcript cleavage factor GreA</fullName>
    </alternativeName>
</protein>
<dbReference type="HAMAP" id="MF_00105">
    <property type="entry name" value="GreA_GreB"/>
    <property type="match status" value="1"/>
</dbReference>
<dbReference type="AlphaFoldDB" id="A0A1G2G7K5"/>
<evidence type="ECO:0000256" key="1">
    <source>
        <dbReference type="ARBA" id="ARBA00008213"/>
    </source>
</evidence>
<dbReference type="Pfam" id="PF01272">
    <property type="entry name" value="GreA_GreB"/>
    <property type="match status" value="1"/>
</dbReference>
<keyword evidence="5 8" id="KW-0804">Transcription</keyword>
<dbReference type="Pfam" id="PF03449">
    <property type="entry name" value="GreA_GreB_N"/>
    <property type="match status" value="1"/>
</dbReference>
<comment type="similarity">
    <text evidence="1 8 9">Belongs to the GreA/GreB family.</text>
</comment>
<comment type="caution">
    <text evidence="12">The sequence shown here is derived from an EMBL/GenBank/DDBJ whole genome shotgun (WGS) entry which is preliminary data.</text>
</comment>
<dbReference type="SUPFAM" id="SSF46557">
    <property type="entry name" value="GreA transcript cleavage protein, N-terminal domain"/>
    <property type="match status" value="1"/>
</dbReference>
<sequence>MSVNVDIEYMSKEGFQKMQEQLEELKTKERLRIAERLEYAKSLGDLSENAEFDAAKEDQMLNEMKIRELEDMLSRAKIVTKGKNDDTVRIGSNIVVEAKASSLQAKYTIVGSEEANPAQGMVSHESPLGRSFLGRKKGEKVKVVTPKGETEYVIIDVA</sequence>
<keyword evidence="3 8" id="KW-0805">Transcription regulation</keyword>
<dbReference type="NCBIfam" id="NF001263">
    <property type="entry name" value="PRK00226.1-4"/>
    <property type="match status" value="1"/>
</dbReference>
<proteinExistence type="inferred from homology"/>
<evidence type="ECO:0000259" key="10">
    <source>
        <dbReference type="Pfam" id="PF01272"/>
    </source>
</evidence>
<feature type="domain" description="Transcription elongation factor GreA/GreB N-terminal" evidence="11">
    <location>
        <begin position="9"/>
        <end position="78"/>
    </location>
</feature>
<reference evidence="12 13" key="1">
    <citation type="journal article" date="2016" name="Nat. Commun.">
        <title>Thousands of microbial genomes shed light on interconnected biogeochemical processes in an aquifer system.</title>
        <authorList>
            <person name="Anantharaman K."/>
            <person name="Brown C.T."/>
            <person name="Hug L.A."/>
            <person name="Sharon I."/>
            <person name="Castelle C.J."/>
            <person name="Probst A.J."/>
            <person name="Thomas B.C."/>
            <person name="Singh A."/>
            <person name="Wilkins M.J."/>
            <person name="Karaoz U."/>
            <person name="Brodie E.L."/>
            <person name="Williams K.H."/>
            <person name="Hubbard S.S."/>
            <person name="Banfield J.F."/>
        </authorList>
    </citation>
    <scope>NUCLEOTIDE SEQUENCE [LARGE SCALE GENOMIC DNA]</scope>
</reference>
<dbReference type="GO" id="GO:0003677">
    <property type="term" value="F:DNA binding"/>
    <property type="evidence" value="ECO:0007669"/>
    <property type="project" value="UniProtKB-UniRule"/>
</dbReference>
<evidence type="ECO:0000256" key="7">
    <source>
        <dbReference type="ARBA" id="ARBA00030776"/>
    </source>
</evidence>
<comment type="function">
    <text evidence="6 8 9">Necessary for efficient RNA polymerase transcription elongation past template-encoded arresting sites. The arresting sites in DNA have the property of trapping a certain fraction of elongating RNA polymerases that pass through, resulting in locked ternary complexes. Cleavage of the nascent transcript by cleavage factors such as GreA or GreB allows the resumption of elongation from the new 3'terminus. GreA releases sequences of 2 to 3 nucleotides.</text>
</comment>
<dbReference type="InterPro" id="IPR036953">
    <property type="entry name" value="GreA/GreB_C_sf"/>
</dbReference>
<dbReference type="Gene3D" id="3.10.50.30">
    <property type="entry name" value="Transcription elongation factor, GreA/GreB, C-terminal domain"/>
    <property type="match status" value="1"/>
</dbReference>